<dbReference type="InterPro" id="IPR000184">
    <property type="entry name" value="Bac_surfAg_D15"/>
</dbReference>
<evidence type="ECO:0000313" key="15">
    <source>
        <dbReference type="Proteomes" id="UP000027215"/>
    </source>
</evidence>
<evidence type="ECO:0000259" key="12">
    <source>
        <dbReference type="Pfam" id="PF07244"/>
    </source>
</evidence>
<evidence type="ECO:0000259" key="11">
    <source>
        <dbReference type="Pfam" id="PF01103"/>
    </source>
</evidence>
<dbReference type="InterPro" id="IPR010827">
    <property type="entry name" value="BamA/TamA_POTRA"/>
</dbReference>
<organism evidence="14 15">
    <name type="scientific">Xylella fastidiosa subsp. sandyi Ann-1</name>
    <dbReference type="NCBI Taxonomy" id="155920"/>
    <lineage>
        <taxon>Bacteria</taxon>
        <taxon>Pseudomonadati</taxon>
        <taxon>Pseudomonadota</taxon>
        <taxon>Gammaproteobacteria</taxon>
        <taxon>Lysobacterales</taxon>
        <taxon>Lysobacteraceae</taxon>
        <taxon>Xylella</taxon>
    </lineage>
</organism>
<accession>A0A060H9K1</accession>
<dbReference type="AlphaFoldDB" id="A0A060H9K1"/>
<evidence type="ECO:0000256" key="4">
    <source>
        <dbReference type="ARBA" id="ARBA00022452"/>
    </source>
</evidence>
<dbReference type="PANTHER" id="PTHR12815">
    <property type="entry name" value="SORTING AND ASSEMBLY MACHINERY SAMM50 PROTEIN FAMILY MEMBER"/>
    <property type="match status" value="1"/>
</dbReference>
<keyword evidence="4" id="KW-1134">Transmembrane beta strand</keyword>
<comment type="subcellular location">
    <subcellularLocation>
        <location evidence="1">Cell outer membrane</location>
    </subcellularLocation>
</comment>
<dbReference type="GO" id="GO:0009279">
    <property type="term" value="C:cell outer membrane"/>
    <property type="evidence" value="ECO:0007669"/>
    <property type="project" value="UniProtKB-SubCell"/>
</dbReference>
<feature type="domain" description="TamA POTRA" evidence="13">
    <location>
        <begin position="64"/>
        <end position="144"/>
    </location>
</feature>
<feature type="domain" description="Bacterial surface antigen (D15)" evidence="11">
    <location>
        <begin position="340"/>
        <end position="617"/>
    </location>
</feature>
<comment type="similarity">
    <text evidence="2">Belongs to the TamA family.</text>
</comment>
<dbReference type="Pfam" id="PF01103">
    <property type="entry name" value="Omp85"/>
    <property type="match status" value="1"/>
</dbReference>
<dbReference type="EMBL" id="CP006696">
    <property type="protein sequence ID" value="AIC09617.1"/>
    <property type="molecule type" value="Genomic_DNA"/>
</dbReference>
<dbReference type="PANTHER" id="PTHR12815:SF47">
    <property type="entry name" value="TRANSLOCATION AND ASSEMBLY MODULE SUBUNIT TAMA"/>
    <property type="match status" value="1"/>
</dbReference>
<dbReference type="Pfam" id="PF17243">
    <property type="entry name" value="POTRA_TamA_1"/>
    <property type="match status" value="1"/>
</dbReference>
<evidence type="ECO:0000256" key="9">
    <source>
        <dbReference type="ARBA" id="ARBA00033063"/>
    </source>
</evidence>
<keyword evidence="7" id="KW-0472">Membrane</keyword>
<dbReference type="HOGENOM" id="CLU_018618_1_0_6"/>
<evidence type="ECO:0000256" key="10">
    <source>
        <dbReference type="ARBA" id="ARBA00093548"/>
    </source>
</evidence>
<keyword evidence="5" id="KW-0812">Transmembrane</keyword>
<proteinExistence type="inferred from homology"/>
<evidence type="ECO:0000256" key="3">
    <source>
        <dbReference type="ARBA" id="ARBA00015419"/>
    </source>
</evidence>
<dbReference type="GO" id="GO:0009306">
    <property type="term" value="P:protein secretion"/>
    <property type="evidence" value="ECO:0007669"/>
    <property type="project" value="TreeGrafter"/>
</dbReference>
<evidence type="ECO:0000256" key="5">
    <source>
        <dbReference type="ARBA" id="ARBA00022692"/>
    </source>
</evidence>
<keyword evidence="6" id="KW-0732">Signal</keyword>
<dbReference type="Proteomes" id="UP000027215">
    <property type="component" value="Chromosome"/>
</dbReference>
<reference evidence="14 15" key="1">
    <citation type="submission" date="2013-08" db="EMBL/GenBank/DDBJ databases">
        <authorList>
            <person name="Stouthamer R."/>
            <person name="Nunney L."/>
        </authorList>
    </citation>
    <scope>NUCLEOTIDE SEQUENCE [LARGE SCALE GENOMIC DNA]</scope>
    <source>
        <strain evidence="15">ann-1</strain>
    </source>
</reference>
<dbReference type="InterPro" id="IPR039910">
    <property type="entry name" value="D15-like"/>
</dbReference>
<evidence type="ECO:0000259" key="13">
    <source>
        <dbReference type="Pfam" id="PF17243"/>
    </source>
</evidence>
<evidence type="ECO:0000313" key="14">
    <source>
        <dbReference type="EMBL" id="AIC09617.1"/>
    </source>
</evidence>
<sequence length="629" mass="71058">MMRTAWMLHLQDLEVLRCFWNVRFITLSILPRYTAQMLRRFIPPMLSLWLLFASLAQANATVDKIQIKGLDKGDDVEMMKNITVSLSLYSVVGKEQGESRLEYLLSQAEFQTRQALEPFGYYAPAIRIDAPRQNDHITVVIYVDKGEPVRVRQAHVAMTGAAAQDHYLQRDLEDFKPKLGEIFNHPTYEASKVRITRRLAERGYFDADFTRRQVEVTRATYAADIDLIWESGRRYDMGPVRFHYDYFHEGLFNPLVYWDEGSYFHEGKLDRLRESLTKLDYFSSIDIQPKPEEADPEGNVPVDVKLERAKSKIYTAGISYGSESGAGLRAGVERRYMNARGHKMNARLDYAQNRKSLTTAYQIPAFKWLDGWYIFSARAYDEQTQYIDLRNVKLSAARSGQINRHLTATASLNALRERWRYAADDGTNTVAYQQSTLVYPQLEASYVDVDDATFPRNGSAATVLLRGGASALGSKSNFTQLHGQLRWFHGLGSSSRLILRGEAGTTWASDLVAMPPSLRFFAGGVSSIRGYAFREVGPRTAKPDAFALGAKHVFSAGAEYEYYYKGGPFGGAVFVDSGSAFNRYPDWHTGIGIGLRYRSPVGPVRVDIARGLNNPDSKIQLYIDIGANL</sequence>
<evidence type="ECO:0000256" key="2">
    <source>
        <dbReference type="ARBA" id="ARBA00010248"/>
    </source>
</evidence>
<dbReference type="Pfam" id="PF07244">
    <property type="entry name" value="POTRA"/>
    <property type="match status" value="1"/>
</dbReference>
<dbReference type="PATRIC" id="fig|155920.8.peg.885"/>
<keyword evidence="8" id="KW-0998">Cell outer membrane</keyword>
<name>A0A060H9K1_XYLFS</name>
<evidence type="ECO:0000256" key="8">
    <source>
        <dbReference type="ARBA" id="ARBA00023237"/>
    </source>
</evidence>
<feature type="domain" description="POTRA" evidence="12">
    <location>
        <begin position="156"/>
        <end position="217"/>
    </location>
</feature>
<evidence type="ECO:0000256" key="7">
    <source>
        <dbReference type="ARBA" id="ARBA00023136"/>
    </source>
</evidence>
<dbReference type="Gene3D" id="2.40.160.50">
    <property type="entry name" value="membrane protein fhac: a member of the omp85/tpsb transporter family"/>
    <property type="match status" value="1"/>
</dbReference>
<protein>
    <recommendedName>
        <fullName evidence="3">Translocation and assembly module subunit TamA</fullName>
    </recommendedName>
    <alternativeName>
        <fullName evidence="9">Autotransporter assembly factor TamA</fullName>
    </alternativeName>
</protein>
<evidence type="ECO:0000256" key="6">
    <source>
        <dbReference type="ARBA" id="ARBA00022729"/>
    </source>
</evidence>
<dbReference type="InterPro" id="IPR035243">
    <property type="entry name" value="TamA_POTRA_Dom_1"/>
</dbReference>
<dbReference type="Gene3D" id="3.10.20.310">
    <property type="entry name" value="membrane protein fhac"/>
    <property type="match status" value="3"/>
</dbReference>
<dbReference type="KEGG" id="xfs:D934_03700"/>
<evidence type="ECO:0000256" key="1">
    <source>
        <dbReference type="ARBA" id="ARBA00004442"/>
    </source>
</evidence>
<dbReference type="GO" id="GO:0097347">
    <property type="term" value="C:TAM protein secretion complex"/>
    <property type="evidence" value="ECO:0007669"/>
    <property type="project" value="TreeGrafter"/>
</dbReference>
<comment type="subunit">
    <text evidence="10">Interacts with TamB to form the translocation and assembly module (TAM).</text>
</comment>
<gene>
    <name evidence="14" type="ORF">D934_03700</name>
</gene>